<reference evidence="2 3" key="1">
    <citation type="submission" date="2024-02" db="EMBL/GenBank/DDBJ databases">
        <authorList>
            <person name="Chen Y."/>
            <person name="Shah S."/>
            <person name="Dougan E. K."/>
            <person name="Thang M."/>
            <person name="Chan C."/>
        </authorList>
    </citation>
    <scope>NUCLEOTIDE SEQUENCE [LARGE SCALE GENOMIC DNA]</scope>
</reference>
<dbReference type="Proteomes" id="UP001642464">
    <property type="component" value="Unassembled WGS sequence"/>
</dbReference>
<sequence>MGFLREVLVGSLNPRLIRFRHALTLGLVILAALGGATVVLTLFLRESSCQEVCSMQPLWSLEFQDTCSEVELLQPSVPLSVQSVVFSGFEARLGRVENNPLCAEVDRQTGRCESSSAFVLAGERILPGPTHTTPELFREAVSSVLPDAIECFALALYSFGSPNACISNLFSPFELPDGSAELEDLVAPMAFSRDAVYSKTTAFDLLGPTETHAWRTAWPIKSRPGMESSFTLEFVFALDPDPSIAIGDPRETVVSYKVKFCTAEVATGFEVCATGLTTKIATDSDPCAVANGNLLDCIADCTQADRTARLSDQIQTATLSTFPVELAEDVVGTVFPEPFDALYCAQVVGDGNFASFPTEVFTSSGAFSLLFQAIQSICISNVLPVTKATAIAQANTFFSGARAQTNTYIFGILFPRLSKPDGTCTYIPDVFSVSEVRSTLEPVGPYTASLELQSNEAASTFLSDSFANSNSIYCCSEQCASLSVSIGSALGYAGFLEIGVTFICLILYVAFVRRPLYESIPLASTMAAVTKATLEVSPDVERQT</sequence>
<organism evidence="2 3">
    <name type="scientific">Durusdinium trenchii</name>
    <dbReference type="NCBI Taxonomy" id="1381693"/>
    <lineage>
        <taxon>Eukaryota</taxon>
        <taxon>Sar</taxon>
        <taxon>Alveolata</taxon>
        <taxon>Dinophyceae</taxon>
        <taxon>Suessiales</taxon>
        <taxon>Symbiodiniaceae</taxon>
        <taxon>Durusdinium</taxon>
    </lineage>
</organism>
<keyword evidence="1" id="KW-0812">Transmembrane</keyword>
<feature type="transmembrane region" description="Helical" evidence="1">
    <location>
        <begin position="21"/>
        <end position="44"/>
    </location>
</feature>
<evidence type="ECO:0000313" key="3">
    <source>
        <dbReference type="Proteomes" id="UP001642464"/>
    </source>
</evidence>
<keyword evidence="3" id="KW-1185">Reference proteome</keyword>
<keyword evidence="1" id="KW-1133">Transmembrane helix</keyword>
<feature type="transmembrane region" description="Helical" evidence="1">
    <location>
        <begin position="489"/>
        <end position="511"/>
    </location>
</feature>
<proteinExistence type="predicted"/>
<name>A0ABP0LXL6_9DINO</name>
<accession>A0ABP0LXL6</accession>
<evidence type="ECO:0000256" key="1">
    <source>
        <dbReference type="SAM" id="Phobius"/>
    </source>
</evidence>
<keyword evidence="1" id="KW-0472">Membrane</keyword>
<comment type="caution">
    <text evidence="2">The sequence shown here is derived from an EMBL/GenBank/DDBJ whole genome shotgun (WGS) entry which is preliminary data.</text>
</comment>
<dbReference type="EMBL" id="CAXAMM010018479">
    <property type="protein sequence ID" value="CAK9043503.1"/>
    <property type="molecule type" value="Genomic_DNA"/>
</dbReference>
<protein>
    <recommendedName>
        <fullName evidence="4">Transmembrane protein</fullName>
    </recommendedName>
</protein>
<evidence type="ECO:0008006" key="4">
    <source>
        <dbReference type="Google" id="ProtNLM"/>
    </source>
</evidence>
<gene>
    <name evidence="2" type="ORF">SCF082_LOCUS24847</name>
</gene>
<evidence type="ECO:0000313" key="2">
    <source>
        <dbReference type="EMBL" id="CAK9043503.1"/>
    </source>
</evidence>